<dbReference type="InterPro" id="IPR045214">
    <property type="entry name" value="Surf1/Surf4"/>
</dbReference>
<comment type="similarity">
    <text evidence="2 6">Belongs to the SURF1 family.</text>
</comment>
<comment type="caution">
    <text evidence="6">Lacks conserved residue(s) required for the propagation of feature annotation.</text>
</comment>
<keyword evidence="6" id="KW-1003">Cell membrane</keyword>
<dbReference type="RefSeq" id="WP_247231745.1">
    <property type="nucleotide sequence ID" value="NZ_JALKHS010000006.1"/>
</dbReference>
<evidence type="ECO:0000256" key="3">
    <source>
        <dbReference type="ARBA" id="ARBA00022692"/>
    </source>
</evidence>
<evidence type="ECO:0000256" key="6">
    <source>
        <dbReference type="RuleBase" id="RU363076"/>
    </source>
</evidence>
<dbReference type="CDD" id="cd06662">
    <property type="entry name" value="SURF1"/>
    <property type="match status" value="1"/>
</dbReference>
<reference evidence="7 8" key="1">
    <citation type="submission" date="2022-04" db="EMBL/GenBank/DDBJ databases">
        <authorList>
            <person name="Huq M.A."/>
        </authorList>
    </citation>
    <scope>NUCLEOTIDE SEQUENCE [LARGE SCALE GENOMIC DNA]</scope>
    <source>
        <strain evidence="7 8">MAH-33</strain>
    </source>
</reference>
<gene>
    <name evidence="7" type="ORF">MU848_09460</name>
</gene>
<evidence type="ECO:0000256" key="4">
    <source>
        <dbReference type="ARBA" id="ARBA00022989"/>
    </source>
</evidence>
<sequence>MAALLAVAGLVSLGLWQVNRLAWKRDLIEQVESRVHAAPVPAPPSASGDDAYRRVIVTGRFLHGRATLVQASTARGAGFWVLTPLVTDRGFTLLVNRGFVPPEARARFSMPGGQVRVTGLMRLSEPGGGFLRSNDPAANRWYSRDVAAIARARQLRPPVANYFIDAERSGSPASLPVGGLTVLTFPNSHLSYALTWFALAAMAAGAYIFVMRQLWKERRS</sequence>
<evidence type="ECO:0000256" key="5">
    <source>
        <dbReference type="ARBA" id="ARBA00023136"/>
    </source>
</evidence>
<organism evidence="7 8">
    <name type="scientific">Sphingobium agri</name>
    <dbReference type="NCBI Taxonomy" id="2933566"/>
    <lineage>
        <taxon>Bacteria</taxon>
        <taxon>Pseudomonadati</taxon>
        <taxon>Pseudomonadota</taxon>
        <taxon>Alphaproteobacteria</taxon>
        <taxon>Sphingomonadales</taxon>
        <taxon>Sphingomonadaceae</taxon>
        <taxon>Sphingobium</taxon>
    </lineage>
</organism>
<dbReference type="PROSITE" id="PS50895">
    <property type="entry name" value="SURF1"/>
    <property type="match status" value="1"/>
</dbReference>
<keyword evidence="4 6" id="KW-1133">Transmembrane helix</keyword>
<name>A0ABT0DXF1_9SPHN</name>
<dbReference type="PANTHER" id="PTHR23427:SF2">
    <property type="entry name" value="SURFEIT LOCUS PROTEIN 1"/>
    <property type="match status" value="1"/>
</dbReference>
<comment type="subcellular location">
    <subcellularLocation>
        <location evidence="6">Cell membrane</location>
        <topology evidence="6">Multi-pass membrane protein</topology>
    </subcellularLocation>
    <subcellularLocation>
        <location evidence="1">Membrane</location>
    </subcellularLocation>
</comment>
<dbReference type="InterPro" id="IPR002994">
    <property type="entry name" value="Surf1/Shy1"/>
</dbReference>
<evidence type="ECO:0000313" key="7">
    <source>
        <dbReference type="EMBL" id="MCK0531805.1"/>
    </source>
</evidence>
<accession>A0ABT0DXF1</accession>
<keyword evidence="5 6" id="KW-0472">Membrane</keyword>
<evidence type="ECO:0000256" key="2">
    <source>
        <dbReference type="ARBA" id="ARBA00007165"/>
    </source>
</evidence>
<dbReference type="EMBL" id="JALKHS010000006">
    <property type="protein sequence ID" value="MCK0531805.1"/>
    <property type="molecule type" value="Genomic_DNA"/>
</dbReference>
<evidence type="ECO:0000256" key="1">
    <source>
        <dbReference type="ARBA" id="ARBA00004370"/>
    </source>
</evidence>
<comment type="caution">
    <text evidence="7">The sequence shown here is derived from an EMBL/GenBank/DDBJ whole genome shotgun (WGS) entry which is preliminary data.</text>
</comment>
<dbReference type="Proteomes" id="UP001203512">
    <property type="component" value="Unassembled WGS sequence"/>
</dbReference>
<protein>
    <recommendedName>
        <fullName evidence="6">SURF1-like protein</fullName>
    </recommendedName>
</protein>
<keyword evidence="3 6" id="KW-0812">Transmembrane</keyword>
<proteinExistence type="inferred from homology"/>
<feature type="transmembrane region" description="Helical" evidence="6">
    <location>
        <begin position="190"/>
        <end position="210"/>
    </location>
</feature>
<dbReference type="PANTHER" id="PTHR23427">
    <property type="entry name" value="SURFEIT LOCUS PROTEIN"/>
    <property type="match status" value="1"/>
</dbReference>
<keyword evidence="8" id="KW-1185">Reference proteome</keyword>
<evidence type="ECO:0000313" key="8">
    <source>
        <dbReference type="Proteomes" id="UP001203512"/>
    </source>
</evidence>
<dbReference type="Pfam" id="PF02104">
    <property type="entry name" value="SURF1"/>
    <property type="match status" value="1"/>
</dbReference>